<keyword evidence="16" id="KW-1185">Reference proteome</keyword>
<keyword evidence="7 12" id="KW-0812">Transmembrane</keyword>
<dbReference type="Gene3D" id="3.30.1360.60">
    <property type="entry name" value="Glucose permease domain IIB"/>
    <property type="match status" value="1"/>
</dbReference>
<evidence type="ECO:0000256" key="1">
    <source>
        <dbReference type="ARBA" id="ARBA00004651"/>
    </source>
</evidence>
<feature type="transmembrane region" description="Helical" evidence="12">
    <location>
        <begin position="194"/>
        <end position="212"/>
    </location>
</feature>
<evidence type="ECO:0000256" key="9">
    <source>
        <dbReference type="ARBA" id="ARBA00022989"/>
    </source>
</evidence>
<keyword evidence="2" id="KW-0813">Transport</keyword>
<evidence type="ECO:0000256" key="4">
    <source>
        <dbReference type="ARBA" id="ARBA00022597"/>
    </source>
</evidence>
<sequence>MSTDRFSGVQRLGRALMLPIAVLPIAGLLLRIGQPDLLNIAFIAAAGDAVFSNLGVLFAVGIAIGFARENHGAAGLAGAVGYFVAVKGAVVLSGVAPDMVAKMSSRISIPVGILIGIIAGQLYNRYKDIKLPDYLAFFGGRRFVPIVTGLAALGIAVLFGYGWPAVDAGLSALTTGVLGLGKLGLFLYGVLNRVLIITGLHHIINNIAWFLLGDYQGVTGDLNRFFKGDPTAGAFMAGFFPVMMFGLPAACLAMYHTAKPQNRAAVGGVLLSMALTAFLTGVTEPVEFAFMFLAPVLFAVHALLTGLSMVLMDALNVKLGFGFSAGLFDYVLNYGKATNPILLLPVGAVYFAVYYGLFRFAIRRFDLKTLGRDDMTLPAGQAEPAAAGLRPAMAAAPSVSPADSRAAAYVAALGGAGNLRSVEACTTRLRLSVADAGRVDEAELKRLGARGVVKPSANSVQVIVGPVADQLSGEIQEVLRTPAGIQA</sequence>
<dbReference type="InterPro" id="IPR018113">
    <property type="entry name" value="PTrfase_EIIB_Cys"/>
</dbReference>
<evidence type="ECO:0000256" key="5">
    <source>
        <dbReference type="ARBA" id="ARBA00022679"/>
    </source>
</evidence>
<evidence type="ECO:0000313" key="16">
    <source>
        <dbReference type="Proteomes" id="UP001244552"/>
    </source>
</evidence>
<comment type="subcellular location">
    <subcellularLocation>
        <location evidence="1">Cell membrane</location>
        <topology evidence="1">Multi-pass membrane protein</topology>
    </subcellularLocation>
</comment>
<feature type="transmembrane region" description="Helical" evidence="12">
    <location>
        <begin position="288"/>
        <end position="312"/>
    </location>
</feature>
<protein>
    <submittedName>
        <fullName evidence="15">PTS system N-acetylglucosamine-specific IIC component</fullName>
    </submittedName>
</protein>
<keyword evidence="4" id="KW-0762">Sugar transport</keyword>
<evidence type="ECO:0000256" key="2">
    <source>
        <dbReference type="ARBA" id="ARBA00022448"/>
    </source>
</evidence>
<feature type="transmembrane region" description="Helical" evidence="12">
    <location>
        <begin position="107"/>
        <end position="123"/>
    </location>
</feature>
<feature type="transmembrane region" description="Helical" evidence="12">
    <location>
        <begin position="38"/>
        <end position="66"/>
    </location>
</feature>
<feature type="transmembrane region" description="Helical" evidence="12">
    <location>
        <begin position="73"/>
        <end position="95"/>
    </location>
</feature>
<dbReference type="InterPro" id="IPR036878">
    <property type="entry name" value="Glu_permease_IIB"/>
</dbReference>
<evidence type="ECO:0000256" key="8">
    <source>
        <dbReference type="ARBA" id="ARBA00022777"/>
    </source>
</evidence>
<evidence type="ECO:0000259" key="13">
    <source>
        <dbReference type="PROSITE" id="PS51098"/>
    </source>
</evidence>
<feature type="transmembrane region" description="Helical" evidence="12">
    <location>
        <begin position="169"/>
        <end position="187"/>
    </location>
</feature>
<dbReference type="InterPro" id="IPR003352">
    <property type="entry name" value="PTS_EIIC"/>
</dbReference>
<reference evidence="15 16" key="1">
    <citation type="submission" date="2023-07" db="EMBL/GenBank/DDBJ databases">
        <title>Genomic Encyclopedia of Type Strains, Phase IV (KMG-IV): sequencing the most valuable type-strain genomes for metagenomic binning, comparative biology and taxonomic classification.</title>
        <authorList>
            <person name="Goeker M."/>
        </authorList>
    </citation>
    <scope>NUCLEOTIDE SEQUENCE [LARGE SCALE GENOMIC DNA]</scope>
    <source>
        <strain evidence="15 16">DSM 19922</strain>
    </source>
</reference>
<evidence type="ECO:0000259" key="14">
    <source>
        <dbReference type="PROSITE" id="PS51103"/>
    </source>
</evidence>
<keyword evidence="10 12" id="KW-0472">Membrane</keyword>
<dbReference type="PROSITE" id="PS01035">
    <property type="entry name" value="PTS_EIIB_TYPE_1_CYS"/>
    <property type="match status" value="1"/>
</dbReference>
<feature type="domain" description="PTS EIIC type-1" evidence="14">
    <location>
        <begin position="3"/>
        <end position="374"/>
    </location>
</feature>
<dbReference type="NCBIfam" id="TIGR01998">
    <property type="entry name" value="PTS-II-BC-nag"/>
    <property type="match status" value="1"/>
</dbReference>
<dbReference type="InterPro" id="IPR010974">
    <property type="entry name" value="PTS_IIBC_nag"/>
</dbReference>
<comment type="caution">
    <text evidence="15">The sequence shown here is derived from an EMBL/GenBank/DDBJ whole genome shotgun (WGS) entry which is preliminary data.</text>
</comment>
<evidence type="ECO:0000256" key="6">
    <source>
        <dbReference type="ARBA" id="ARBA00022683"/>
    </source>
</evidence>
<keyword evidence="9 12" id="KW-1133">Transmembrane helix</keyword>
<dbReference type="SUPFAM" id="SSF55604">
    <property type="entry name" value="Glucose permease domain IIB"/>
    <property type="match status" value="1"/>
</dbReference>
<dbReference type="InterPro" id="IPR001996">
    <property type="entry name" value="PTS_IIB_1"/>
</dbReference>
<keyword evidence="8" id="KW-0418">Kinase</keyword>
<evidence type="ECO:0000256" key="12">
    <source>
        <dbReference type="SAM" id="Phobius"/>
    </source>
</evidence>
<evidence type="ECO:0000256" key="7">
    <source>
        <dbReference type="ARBA" id="ARBA00022692"/>
    </source>
</evidence>
<dbReference type="PANTHER" id="PTHR30009">
    <property type="entry name" value="CYTOCHROME C-TYPE SYNTHESIS PROTEIN AND PTS TRANSMEMBRANE COMPONENT"/>
    <property type="match status" value="1"/>
</dbReference>
<dbReference type="Pfam" id="PF02378">
    <property type="entry name" value="PTS_EIIC"/>
    <property type="match status" value="1"/>
</dbReference>
<keyword evidence="6" id="KW-0598">Phosphotransferase system</keyword>
<feature type="transmembrane region" description="Helical" evidence="12">
    <location>
        <begin position="143"/>
        <end position="163"/>
    </location>
</feature>
<evidence type="ECO:0000256" key="10">
    <source>
        <dbReference type="ARBA" id="ARBA00023136"/>
    </source>
</evidence>
<dbReference type="PROSITE" id="PS51098">
    <property type="entry name" value="PTS_EIIB_TYPE_1"/>
    <property type="match status" value="1"/>
</dbReference>
<feature type="domain" description="PTS EIIB type-1" evidence="13">
    <location>
        <begin position="403"/>
        <end position="485"/>
    </location>
</feature>
<evidence type="ECO:0000313" key="15">
    <source>
        <dbReference type="EMBL" id="MDQ0534747.1"/>
    </source>
</evidence>
<dbReference type="InterPro" id="IPR050429">
    <property type="entry name" value="PTS_Glucose_EIICBA"/>
</dbReference>
<dbReference type="Proteomes" id="UP001244552">
    <property type="component" value="Unassembled WGS sequence"/>
</dbReference>
<dbReference type="RefSeq" id="WP_209983861.1">
    <property type="nucleotide sequence ID" value="NZ_JAGINO010000012.1"/>
</dbReference>
<evidence type="ECO:0000256" key="3">
    <source>
        <dbReference type="ARBA" id="ARBA00022475"/>
    </source>
</evidence>
<organism evidence="15 16">
    <name type="scientific">Azospirillum picis</name>
    <dbReference type="NCBI Taxonomy" id="488438"/>
    <lineage>
        <taxon>Bacteria</taxon>
        <taxon>Pseudomonadati</taxon>
        <taxon>Pseudomonadota</taxon>
        <taxon>Alphaproteobacteria</taxon>
        <taxon>Rhodospirillales</taxon>
        <taxon>Azospirillaceae</taxon>
        <taxon>Azospirillum</taxon>
    </lineage>
</organism>
<evidence type="ECO:0000256" key="11">
    <source>
        <dbReference type="PROSITE-ProRule" id="PRU00421"/>
    </source>
</evidence>
<gene>
    <name evidence="15" type="ORF">QO018_003624</name>
</gene>
<feature type="active site" description="Phosphocysteine intermediate; for EIIB activity" evidence="11">
    <location>
        <position position="425"/>
    </location>
</feature>
<keyword evidence="3" id="KW-1003">Cell membrane</keyword>
<dbReference type="CDD" id="cd00212">
    <property type="entry name" value="PTS_IIB_glc"/>
    <property type="match status" value="1"/>
</dbReference>
<feature type="transmembrane region" description="Helical" evidence="12">
    <location>
        <begin position="232"/>
        <end position="252"/>
    </location>
</feature>
<name>A0ABU0MMP9_9PROT</name>
<dbReference type="InterPro" id="IPR013013">
    <property type="entry name" value="PTS_EIIC_1"/>
</dbReference>
<dbReference type="PANTHER" id="PTHR30009:SF4">
    <property type="entry name" value="PTS SYSTEM N-ACETYLGLUCOSAMINE-SPECIFIC EIICBA COMPONENT"/>
    <property type="match status" value="1"/>
</dbReference>
<dbReference type="Pfam" id="PF00367">
    <property type="entry name" value="PTS_EIIB"/>
    <property type="match status" value="1"/>
</dbReference>
<feature type="transmembrane region" description="Helical" evidence="12">
    <location>
        <begin position="341"/>
        <end position="362"/>
    </location>
</feature>
<dbReference type="NCBIfam" id="TIGR00826">
    <property type="entry name" value="EIIB_glc"/>
    <property type="match status" value="1"/>
</dbReference>
<dbReference type="EMBL" id="JAUSVU010000013">
    <property type="protein sequence ID" value="MDQ0534747.1"/>
    <property type="molecule type" value="Genomic_DNA"/>
</dbReference>
<dbReference type="PROSITE" id="PS51103">
    <property type="entry name" value="PTS_EIIC_TYPE_1"/>
    <property type="match status" value="1"/>
</dbReference>
<feature type="transmembrane region" description="Helical" evidence="12">
    <location>
        <begin position="264"/>
        <end position="282"/>
    </location>
</feature>
<keyword evidence="5" id="KW-0808">Transferase</keyword>
<proteinExistence type="predicted"/>
<feature type="transmembrane region" description="Helical" evidence="12">
    <location>
        <begin position="12"/>
        <end position="32"/>
    </location>
</feature>
<accession>A0ABU0MMP9</accession>